<feature type="compositionally biased region" description="Low complexity" evidence="1">
    <location>
        <begin position="108"/>
        <end position="125"/>
    </location>
</feature>
<sequence>MATRAAKLLLLITSCLLPVGLSEFITPFEGVVEGGKLELTWERLPAEALPFYISGRVFNTTEVGITSFQANLTTNLSTSSFTWSDIPYPLPYIPTAHYELELVPLRPSNHSTSSNQSTSSATAKSPLFSIAPSSSEPPPKNSPRPPGPAPTPTEEKKVSKSSGPGTNAIIAAVCVGLGIPILIAAGVCVWWTRRHRQRAKYEENRRRRYETIID</sequence>
<keyword evidence="2" id="KW-1133">Transmembrane helix</keyword>
<feature type="signal peptide" evidence="3">
    <location>
        <begin position="1"/>
        <end position="22"/>
    </location>
</feature>
<name>A0AAE8MSS4_9PEZI</name>
<organism evidence="4 5">
    <name type="scientific">Cephalotrichum gorgonifer</name>
    <dbReference type="NCBI Taxonomy" id="2041049"/>
    <lineage>
        <taxon>Eukaryota</taxon>
        <taxon>Fungi</taxon>
        <taxon>Dikarya</taxon>
        <taxon>Ascomycota</taxon>
        <taxon>Pezizomycotina</taxon>
        <taxon>Sordariomycetes</taxon>
        <taxon>Hypocreomycetidae</taxon>
        <taxon>Microascales</taxon>
        <taxon>Microascaceae</taxon>
        <taxon>Cephalotrichum</taxon>
    </lineage>
</organism>
<proteinExistence type="predicted"/>
<evidence type="ECO:0000313" key="5">
    <source>
        <dbReference type="Proteomes" id="UP001187682"/>
    </source>
</evidence>
<accession>A0AAE8MSS4</accession>
<dbReference type="Proteomes" id="UP001187682">
    <property type="component" value="Unassembled WGS sequence"/>
</dbReference>
<evidence type="ECO:0000256" key="1">
    <source>
        <dbReference type="SAM" id="MobiDB-lite"/>
    </source>
</evidence>
<dbReference type="AlphaFoldDB" id="A0AAE8MSS4"/>
<protein>
    <submittedName>
        <fullName evidence="4">Uncharacterized protein</fullName>
    </submittedName>
</protein>
<keyword evidence="2" id="KW-0812">Transmembrane</keyword>
<dbReference type="EMBL" id="ONZQ02000001">
    <property type="protein sequence ID" value="SPN97763.1"/>
    <property type="molecule type" value="Genomic_DNA"/>
</dbReference>
<evidence type="ECO:0000256" key="3">
    <source>
        <dbReference type="SAM" id="SignalP"/>
    </source>
</evidence>
<evidence type="ECO:0000313" key="4">
    <source>
        <dbReference type="EMBL" id="SPN97763.1"/>
    </source>
</evidence>
<feature type="compositionally biased region" description="Pro residues" evidence="1">
    <location>
        <begin position="135"/>
        <end position="151"/>
    </location>
</feature>
<feature type="transmembrane region" description="Helical" evidence="2">
    <location>
        <begin position="168"/>
        <end position="191"/>
    </location>
</feature>
<evidence type="ECO:0000256" key="2">
    <source>
        <dbReference type="SAM" id="Phobius"/>
    </source>
</evidence>
<keyword evidence="3" id="KW-0732">Signal</keyword>
<gene>
    <name evidence="4" type="ORF">DNG_01276</name>
</gene>
<keyword evidence="5" id="KW-1185">Reference proteome</keyword>
<comment type="caution">
    <text evidence="4">The sequence shown here is derived from an EMBL/GenBank/DDBJ whole genome shotgun (WGS) entry which is preliminary data.</text>
</comment>
<feature type="chain" id="PRO_5042064583" evidence="3">
    <location>
        <begin position="23"/>
        <end position="214"/>
    </location>
</feature>
<reference evidence="4" key="1">
    <citation type="submission" date="2018-03" db="EMBL/GenBank/DDBJ databases">
        <authorList>
            <person name="Guldener U."/>
        </authorList>
    </citation>
    <scope>NUCLEOTIDE SEQUENCE</scope>
</reference>
<keyword evidence="2" id="KW-0472">Membrane</keyword>
<feature type="region of interest" description="Disordered" evidence="1">
    <location>
        <begin position="107"/>
        <end position="163"/>
    </location>
</feature>